<dbReference type="GO" id="GO:0004553">
    <property type="term" value="F:hydrolase activity, hydrolyzing O-glycosyl compounds"/>
    <property type="evidence" value="ECO:0007669"/>
    <property type="project" value="InterPro"/>
</dbReference>
<dbReference type="EMBL" id="CBFJ010000015">
    <property type="protein sequence ID" value="CDC43512.1"/>
    <property type="molecule type" value="Genomic_DNA"/>
</dbReference>
<dbReference type="Gene3D" id="2.40.40.10">
    <property type="entry name" value="RlpA-like domain"/>
    <property type="match status" value="1"/>
</dbReference>
<dbReference type="CDD" id="cd14667">
    <property type="entry name" value="3D_containing_proteins"/>
    <property type="match status" value="1"/>
</dbReference>
<dbReference type="PANTHER" id="PTHR39160">
    <property type="entry name" value="CELL WALL-BINDING PROTEIN YOCH"/>
    <property type="match status" value="1"/>
</dbReference>
<dbReference type="InterPro" id="IPR007137">
    <property type="entry name" value="DUF348"/>
</dbReference>
<organism evidence="4 5">
    <name type="scientific">[Eubacterium] siraeum CAG:80</name>
    <dbReference type="NCBI Taxonomy" id="1263080"/>
    <lineage>
        <taxon>Bacteria</taxon>
        <taxon>Bacillati</taxon>
        <taxon>Bacillota</taxon>
        <taxon>Clostridia</taxon>
        <taxon>Eubacteriales</taxon>
        <taxon>Oscillospiraceae</taxon>
        <taxon>Oscillospiraceae incertae sedis</taxon>
    </lineage>
</organism>
<dbReference type="Pfam" id="PF06725">
    <property type="entry name" value="3D"/>
    <property type="match status" value="1"/>
</dbReference>
<dbReference type="Pfam" id="PF07501">
    <property type="entry name" value="G5"/>
    <property type="match status" value="1"/>
</dbReference>
<dbReference type="InterPro" id="IPR010611">
    <property type="entry name" value="3D_dom"/>
</dbReference>
<protein>
    <submittedName>
        <fullName evidence="4">3D domain protein</fullName>
    </submittedName>
</protein>
<evidence type="ECO:0000256" key="1">
    <source>
        <dbReference type="ARBA" id="ARBA00022729"/>
    </source>
</evidence>
<dbReference type="Pfam" id="PF03990">
    <property type="entry name" value="DUF348"/>
    <property type="match status" value="2"/>
</dbReference>
<dbReference type="GO" id="GO:0009254">
    <property type="term" value="P:peptidoglycan turnover"/>
    <property type="evidence" value="ECO:0007669"/>
    <property type="project" value="InterPro"/>
</dbReference>
<feature type="transmembrane region" description="Helical" evidence="2">
    <location>
        <begin position="61"/>
        <end position="80"/>
    </location>
</feature>
<comment type="caution">
    <text evidence="4">The sequence shown here is derived from an EMBL/GenBank/DDBJ whole genome shotgun (WGS) entry which is preliminary data.</text>
</comment>
<reference evidence="4" key="1">
    <citation type="submission" date="2012-11" db="EMBL/GenBank/DDBJ databases">
        <title>Dependencies among metagenomic species, viruses, plasmids and units of genetic variation.</title>
        <authorList>
            <person name="Nielsen H.B."/>
            <person name="Almeida M."/>
            <person name="Juncker A.S."/>
            <person name="Rasmussen S."/>
            <person name="Li J."/>
            <person name="Sunagawa S."/>
            <person name="Plichta D."/>
            <person name="Gautier L."/>
            <person name="Le Chatelier E."/>
            <person name="Peletier E."/>
            <person name="Bonde I."/>
            <person name="Nielsen T."/>
            <person name="Manichanh C."/>
            <person name="Arumugam M."/>
            <person name="Batto J."/>
            <person name="Santos M.B.Q.D."/>
            <person name="Blom N."/>
            <person name="Borruel N."/>
            <person name="Burgdorf K.S."/>
            <person name="Boumezbeur F."/>
            <person name="Casellas F."/>
            <person name="Dore J."/>
            <person name="Guarner F."/>
            <person name="Hansen T."/>
            <person name="Hildebrand F."/>
            <person name="Kaas R.S."/>
            <person name="Kennedy S."/>
            <person name="Kristiansen K."/>
            <person name="Kultima J.R."/>
            <person name="Leonard P."/>
            <person name="Levenez F."/>
            <person name="Lund O."/>
            <person name="Moumen B."/>
            <person name="Le Paslier D."/>
            <person name="Pons N."/>
            <person name="Pedersen O."/>
            <person name="Prifti E."/>
            <person name="Qin J."/>
            <person name="Raes J."/>
            <person name="Tap J."/>
            <person name="Tims S."/>
            <person name="Ussery D.W."/>
            <person name="Yamada T."/>
            <person name="MetaHit consortium"/>
            <person name="Renault P."/>
            <person name="Sicheritz-Ponten T."/>
            <person name="Bork P."/>
            <person name="Wang J."/>
            <person name="Brunak S."/>
            <person name="Ehrlich S.D."/>
        </authorList>
    </citation>
    <scope>NUCLEOTIDE SEQUENCE [LARGE SCALE GENOMIC DNA]</scope>
</reference>
<evidence type="ECO:0000256" key="2">
    <source>
        <dbReference type="SAM" id="Phobius"/>
    </source>
</evidence>
<dbReference type="GO" id="GO:0019867">
    <property type="term" value="C:outer membrane"/>
    <property type="evidence" value="ECO:0007669"/>
    <property type="project" value="InterPro"/>
</dbReference>
<keyword evidence="1" id="KW-0732">Signal</keyword>
<keyword evidence="2" id="KW-0812">Transmembrane</keyword>
<dbReference type="Gene3D" id="2.20.230.10">
    <property type="entry name" value="Resuscitation-promoting factor rpfb"/>
    <property type="match status" value="1"/>
</dbReference>
<keyword evidence="2" id="KW-1133">Transmembrane helix</keyword>
<feature type="domain" description="G5" evidence="3">
    <location>
        <begin position="250"/>
        <end position="329"/>
    </location>
</feature>
<evidence type="ECO:0000259" key="3">
    <source>
        <dbReference type="PROSITE" id="PS51109"/>
    </source>
</evidence>
<dbReference type="PANTHER" id="PTHR39160:SF4">
    <property type="entry name" value="RESUSCITATION-PROMOTING FACTOR RPFB"/>
    <property type="match status" value="1"/>
</dbReference>
<gene>
    <name evidence="4" type="ORF">BN788_01203</name>
</gene>
<dbReference type="AlphaFoldDB" id="R6SA81"/>
<accession>R6SA81</accession>
<dbReference type="InterPro" id="IPR059180">
    <property type="entry name" value="3D_YorM"/>
</dbReference>
<name>R6SA81_9FIRM</name>
<evidence type="ECO:0000313" key="4">
    <source>
        <dbReference type="EMBL" id="CDC43512.1"/>
    </source>
</evidence>
<evidence type="ECO:0000313" key="5">
    <source>
        <dbReference type="Proteomes" id="UP000018142"/>
    </source>
</evidence>
<sequence length="456" mass="49898">MGSYRTRSVVTDGFSRNYNAVMPVWVLLKPTDMMTKGGYMFPRFRNTGLTIRISKNAALKILLIFGSIFGVFLMTGLLYFRNDVEIIDENEKRIVYTVSADPYEILRENHITLGAYDRIDFTGFEENVATATLTIERAFDVDILEGGKKTATAHSVDATVAELLEQAGVKLGEYDKVSPAKTAVLKEGQKIAVTRAYDVKITADGKTTTVKCLDNTVSELLKRAKITLGKNDMVSEELESKITGPAEIKVSRVEIKTEKQDKIIPYQTSTVTSNILAIGQSEVRTKGVNGKIRTTTTTTYIDGVKTDVKKTTKVLTKKVDEVIAEGAAIVTPYCKIDDTSIVLRNGRPVDYEYVVSGKATAYTAPEGAYTASGRMAEIGTVAVNPNVIPYGSKLYIVGQYDNICYGYAIAADTGDGMMAGTIPVDVYMGSTEEHYDDACAWGLQYVDIYVVEVGNG</sequence>
<keyword evidence="2" id="KW-0472">Membrane</keyword>
<dbReference type="InterPro" id="IPR011098">
    <property type="entry name" value="G5_dom"/>
</dbReference>
<dbReference type="PROSITE" id="PS51109">
    <property type="entry name" value="G5"/>
    <property type="match status" value="1"/>
</dbReference>
<dbReference type="InterPro" id="IPR036908">
    <property type="entry name" value="RlpA-like_sf"/>
</dbReference>
<dbReference type="SMART" id="SM01208">
    <property type="entry name" value="G5"/>
    <property type="match status" value="1"/>
</dbReference>
<proteinExistence type="predicted"/>
<dbReference type="InterPro" id="IPR051933">
    <property type="entry name" value="Resuscitation_pf_RpfB"/>
</dbReference>
<dbReference type="Proteomes" id="UP000018142">
    <property type="component" value="Unassembled WGS sequence"/>
</dbReference>